<dbReference type="CDD" id="cd17546">
    <property type="entry name" value="REC_hyHK_CKI1_RcsC-like"/>
    <property type="match status" value="1"/>
</dbReference>
<dbReference type="Gene3D" id="3.40.50.2300">
    <property type="match status" value="1"/>
</dbReference>
<feature type="domain" description="HAMP" evidence="21">
    <location>
        <begin position="200"/>
        <end position="252"/>
    </location>
</feature>
<keyword evidence="24" id="KW-1185">Reference proteome</keyword>
<evidence type="ECO:0000256" key="15">
    <source>
        <dbReference type="PROSITE-ProRule" id="PRU00110"/>
    </source>
</evidence>
<evidence type="ECO:0000256" key="16">
    <source>
        <dbReference type="PROSITE-ProRule" id="PRU00169"/>
    </source>
</evidence>
<dbReference type="GO" id="GO:0005524">
    <property type="term" value="F:ATP binding"/>
    <property type="evidence" value="ECO:0007669"/>
    <property type="project" value="UniProtKB-KW"/>
</dbReference>
<dbReference type="Pfam" id="PF09984">
    <property type="entry name" value="sCache_4"/>
    <property type="match status" value="1"/>
</dbReference>
<dbReference type="SMART" id="SM00448">
    <property type="entry name" value="REC"/>
    <property type="match status" value="1"/>
</dbReference>
<dbReference type="PANTHER" id="PTHR45339:SF1">
    <property type="entry name" value="HYBRID SIGNAL TRANSDUCTION HISTIDINE KINASE J"/>
    <property type="match status" value="1"/>
</dbReference>
<evidence type="ECO:0000256" key="14">
    <source>
        <dbReference type="ARBA" id="ARBA00023136"/>
    </source>
</evidence>
<dbReference type="AlphaFoldDB" id="A0A095VKB8"/>
<dbReference type="Gene3D" id="3.30.565.10">
    <property type="entry name" value="Histidine kinase-like ATPase, C-terminal domain"/>
    <property type="match status" value="1"/>
</dbReference>
<keyword evidence="9" id="KW-0547">Nucleotide-binding</keyword>
<dbReference type="InterPro" id="IPR036097">
    <property type="entry name" value="HisK_dim/P_sf"/>
</dbReference>
<dbReference type="PANTHER" id="PTHR45339">
    <property type="entry name" value="HYBRID SIGNAL TRANSDUCTION HISTIDINE KINASE J"/>
    <property type="match status" value="1"/>
</dbReference>
<evidence type="ECO:0000256" key="17">
    <source>
        <dbReference type="SAM" id="Coils"/>
    </source>
</evidence>
<dbReference type="InterPro" id="IPR036890">
    <property type="entry name" value="HATPase_C_sf"/>
</dbReference>
<feature type="coiled-coil region" evidence="17">
    <location>
        <begin position="244"/>
        <end position="289"/>
    </location>
</feature>
<dbReference type="FunFam" id="1.10.287.130:FF:000003">
    <property type="entry name" value="Histidine kinase"/>
    <property type="match status" value="1"/>
</dbReference>
<keyword evidence="7" id="KW-0808">Transferase</keyword>
<evidence type="ECO:0000256" key="1">
    <source>
        <dbReference type="ARBA" id="ARBA00000085"/>
    </source>
</evidence>
<dbReference type="Pfam" id="PF01627">
    <property type="entry name" value="Hpt"/>
    <property type="match status" value="1"/>
</dbReference>
<dbReference type="eggNOG" id="COG2205">
    <property type="taxonomic scope" value="Bacteria"/>
</dbReference>
<dbReference type="Pfam" id="PF00512">
    <property type="entry name" value="HisKA"/>
    <property type="match status" value="1"/>
</dbReference>
<dbReference type="SUPFAM" id="SSF47226">
    <property type="entry name" value="Histidine-containing phosphotransfer domain, HPT domain"/>
    <property type="match status" value="1"/>
</dbReference>
<evidence type="ECO:0000256" key="4">
    <source>
        <dbReference type="ARBA" id="ARBA00022475"/>
    </source>
</evidence>
<name>A0A095VKB8_9GAMM</name>
<proteinExistence type="predicted"/>
<organism evidence="23 24">
    <name type="scientific">Tatumella morbirosei</name>
    <dbReference type="NCBI Taxonomy" id="642227"/>
    <lineage>
        <taxon>Bacteria</taxon>
        <taxon>Pseudomonadati</taxon>
        <taxon>Pseudomonadota</taxon>
        <taxon>Gammaproteobacteria</taxon>
        <taxon>Enterobacterales</taxon>
        <taxon>Erwiniaceae</taxon>
        <taxon>Tatumella</taxon>
    </lineage>
</organism>
<evidence type="ECO:0000313" key="23">
    <source>
        <dbReference type="EMBL" id="KGD75045.1"/>
    </source>
</evidence>
<evidence type="ECO:0000259" key="20">
    <source>
        <dbReference type="PROSITE" id="PS50110"/>
    </source>
</evidence>
<evidence type="ECO:0000256" key="2">
    <source>
        <dbReference type="ARBA" id="ARBA00004429"/>
    </source>
</evidence>
<dbReference type="InterPro" id="IPR003661">
    <property type="entry name" value="HisK_dim/P_dom"/>
</dbReference>
<dbReference type="PRINTS" id="PR00344">
    <property type="entry name" value="BCTRLSENSOR"/>
</dbReference>
<keyword evidence="12 18" id="KW-1133">Transmembrane helix</keyword>
<keyword evidence="14 18" id="KW-0472">Membrane</keyword>
<dbReference type="InterPro" id="IPR036641">
    <property type="entry name" value="HPT_dom_sf"/>
</dbReference>
<gene>
    <name evidence="23" type="ORF">HA49_07175</name>
</gene>
<evidence type="ECO:0000256" key="12">
    <source>
        <dbReference type="ARBA" id="ARBA00022989"/>
    </source>
</evidence>
<sequence>MTKLSLRARMILLTLAPTLALGLLMSSWFVIHRYSELQRQLLFAGTNIIEPLAVSCEYGMTYYDKDAIRNLVSLLHRRHSSIVRAISVFDNQKQLYVSSNNNQNTGLMMSGHTTPFTDDVAMIRQGNLTILRTPIISRGKDAQRTSPGSRSHRKNILGYVAIELDLRAIRLELYQEIFISALLLITSLGAALLIAWRLSHDITLPIRKMALTVDRIGRGHSGSRVTGVIPGELSLLQKGINGMAASLEEYHQEMQESINQATSDLRETLEQLEIRNIELDLANKRAQQVVRLKSGFLSTMSHELRTPLNGVIGFSRQLLKTPLDETQRDYLKTIERSAGHLLTIINDVLDFSKLEAGQLTLESIPFPLRATLDETLELLAPAAHDKGLELTVSIDPKLPDNLKGDPLRFRQILMNLIDNAIKFTPQGTVRVAIETLDQQPDEVTLQLQVSDTGIGISQQQQSRIFDAFIQADASISRRHGGTGLGLEITRQLVHKMAGTIDVSHHDPQGTIFTVLLTFPLSPQIPAVAAGYPAVNGQQLFYIESHPQAACDGKASLSGLPWQVQHFQTPQHLPPQQADWLIYAVPPDLTVQQLLSARLPETLHQHGRKIIMLLPAPLMNDAETLRQQGLRVIVKPLTLPKIIQALRYQPLSTKQQVPLAAMPRLPLTVLAVDDNAANLKLIGALLKDQVTDCILCQSAKQAIDIASQRPLDAILMDVQMPEIDGLQASTQIRELPLHQHTPIIAVTAFPLEKQQQQFLAAGMNESLAKPVNEKILYRLLSRYAPQQTKDTPHSQDSVIDWPLALQRAAGKTCLAKEMLEMLLNSLPEVQQVLTGPLLPGLHQDILHQVHKLQGSCAYCGVPQLQQCCQRLEEALRKQPDPRELEPEIFELLDETDRVLIAGKEWLAKA</sequence>
<dbReference type="SMART" id="SM00304">
    <property type="entry name" value="HAMP"/>
    <property type="match status" value="1"/>
</dbReference>
<dbReference type="PROSITE" id="PS50110">
    <property type="entry name" value="RESPONSE_REGULATORY"/>
    <property type="match status" value="1"/>
</dbReference>
<keyword evidence="4" id="KW-1003">Cell membrane</keyword>
<dbReference type="InterPro" id="IPR005467">
    <property type="entry name" value="His_kinase_dom"/>
</dbReference>
<evidence type="ECO:0000256" key="10">
    <source>
        <dbReference type="ARBA" id="ARBA00022777"/>
    </source>
</evidence>
<keyword evidence="13" id="KW-0902">Two-component regulatory system</keyword>
<evidence type="ECO:0000259" key="19">
    <source>
        <dbReference type="PROSITE" id="PS50109"/>
    </source>
</evidence>
<dbReference type="Proteomes" id="UP000029577">
    <property type="component" value="Unassembled WGS sequence"/>
</dbReference>
<dbReference type="EC" id="2.7.13.3" evidence="3"/>
<feature type="domain" description="Histidine kinase" evidence="19">
    <location>
        <begin position="299"/>
        <end position="520"/>
    </location>
</feature>
<dbReference type="PROSITE" id="PS50894">
    <property type="entry name" value="HPT"/>
    <property type="match status" value="1"/>
</dbReference>
<dbReference type="Gene3D" id="1.10.287.130">
    <property type="match status" value="1"/>
</dbReference>
<comment type="catalytic activity">
    <reaction evidence="1">
        <text>ATP + protein L-histidine = ADP + protein N-phospho-L-histidine.</text>
        <dbReference type="EC" id="2.7.13.3"/>
    </reaction>
</comment>
<dbReference type="GO" id="GO:0000155">
    <property type="term" value="F:phosphorelay sensor kinase activity"/>
    <property type="evidence" value="ECO:0007669"/>
    <property type="project" value="InterPro"/>
</dbReference>
<keyword evidence="5" id="KW-0997">Cell inner membrane</keyword>
<dbReference type="SMART" id="SM00073">
    <property type="entry name" value="HPT"/>
    <property type="match status" value="1"/>
</dbReference>
<dbReference type="RefSeq" id="WP_038018326.1">
    <property type="nucleotide sequence ID" value="NZ_JPKR02000004.1"/>
</dbReference>
<evidence type="ECO:0000256" key="11">
    <source>
        <dbReference type="ARBA" id="ARBA00022840"/>
    </source>
</evidence>
<dbReference type="Pfam" id="PF02518">
    <property type="entry name" value="HATPase_c"/>
    <property type="match status" value="1"/>
</dbReference>
<dbReference type="SUPFAM" id="SSF55874">
    <property type="entry name" value="ATPase domain of HSP90 chaperone/DNA topoisomerase II/histidine kinase"/>
    <property type="match status" value="1"/>
</dbReference>
<dbReference type="SMART" id="SM00387">
    <property type="entry name" value="HATPase_c"/>
    <property type="match status" value="1"/>
</dbReference>
<evidence type="ECO:0000256" key="6">
    <source>
        <dbReference type="ARBA" id="ARBA00022553"/>
    </source>
</evidence>
<dbReference type="GO" id="GO:0005886">
    <property type="term" value="C:plasma membrane"/>
    <property type="evidence" value="ECO:0007669"/>
    <property type="project" value="UniProtKB-SubCell"/>
</dbReference>
<dbReference type="Gene3D" id="1.20.120.160">
    <property type="entry name" value="HPT domain"/>
    <property type="match status" value="1"/>
</dbReference>
<evidence type="ECO:0000256" key="8">
    <source>
        <dbReference type="ARBA" id="ARBA00022692"/>
    </source>
</evidence>
<dbReference type="Pfam" id="PF00072">
    <property type="entry name" value="Response_reg"/>
    <property type="match status" value="1"/>
</dbReference>
<dbReference type="SUPFAM" id="SSF47384">
    <property type="entry name" value="Homodimeric domain of signal transducing histidine kinase"/>
    <property type="match status" value="1"/>
</dbReference>
<dbReference type="CDD" id="cd00088">
    <property type="entry name" value="HPT"/>
    <property type="match status" value="1"/>
</dbReference>
<evidence type="ECO:0000259" key="22">
    <source>
        <dbReference type="PROSITE" id="PS50894"/>
    </source>
</evidence>
<feature type="transmembrane region" description="Helical" evidence="18">
    <location>
        <begin position="177"/>
        <end position="199"/>
    </location>
</feature>
<evidence type="ECO:0000256" key="18">
    <source>
        <dbReference type="SAM" id="Phobius"/>
    </source>
</evidence>
<keyword evidence="17" id="KW-0175">Coiled coil</keyword>
<comment type="caution">
    <text evidence="23">The sequence shown here is derived from an EMBL/GenBank/DDBJ whole genome shotgun (WGS) entry which is preliminary data.</text>
</comment>
<dbReference type="Gene3D" id="6.10.340.10">
    <property type="match status" value="1"/>
</dbReference>
<dbReference type="SUPFAM" id="SSF52172">
    <property type="entry name" value="CheY-like"/>
    <property type="match status" value="1"/>
</dbReference>
<feature type="modified residue" description="Phosphohistidine" evidence="15">
    <location>
        <position position="849"/>
    </location>
</feature>
<keyword evidence="11" id="KW-0067">ATP-binding</keyword>
<dbReference type="CDD" id="cd00082">
    <property type="entry name" value="HisKA"/>
    <property type="match status" value="1"/>
</dbReference>
<dbReference type="InterPro" id="IPR001789">
    <property type="entry name" value="Sig_transdc_resp-reg_receiver"/>
</dbReference>
<evidence type="ECO:0000256" key="5">
    <source>
        <dbReference type="ARBA" id="ARBA00022519"/>
    </source>
</evidence>
<dbReference type="PROSITE" id="PS50885">
    <property type="entry name" value="HAMP"/>
    <property type="match status" value="1"/>
</dbReference>
<evidence type="ECO:0000259" key="21">
    <source>
        <dbReference type="PROSITE" id="PS50885"/>
    </source>
</evidence>
<dbReference type="InterPro" id="IPR003660">
    <property type="entry name" value="HAMP_dom"/>
</dbReference>
<dbReference type="InterPro" id="IPR011006">
    <property type="entry name" value="CheY-like_superfamily"/>
</dbReference>
<dbReference type="Pfam" id="PF00672">
    <property type="entry name" value="HAMP"/>
    <property type="match status" value="1"/>
</dbReference>
<comment type="subcellular location">
    <subcellularLocation>
        <location evidence="2">Cell inner membrane</location>
        <topology evidence="2">Multi-pass membrane protein</topology>
    </subcellularLocation>
</comment>
<dbReference type="SMART" id="SM00388">
    <property type="entry name" value="HisKA"/>
    <property type="match status" value="1"/>
</dbReference>
<protein>
    <recommendedName>
        <fullName evidence="3">histidine kinase</fullName>
        <ecNumber evidence="3">2.7.13.3</ecNumber>
    </recommendedName>
</protein>
<dbReference type="EMBL" id="JPKR02000004">
    <property type="protein sequence ID" value="KGD75045.1"/>
    <property type="molecule type" value="Genomic_DNA"/>
</dbReference>
<dbReference type="CDD" id="cd06225">
    <property type="entry name" value="HAMP"/>
    <property type="match status" value="1"/>
</dbReference>
<feature type="domain" description="Response regulatory" evidence="20">
    <location>
        <begin position="667"/>
        <end position="783"/>
    </location>
</feature>
<dbReference type="NCBIfam" id="NF008318">
    <property type="entry name" value="PRK11107.1"/>
    <property type="match status" value="1"/>
</dbReference>
<dbReference type="InterPro" id="IPR003594">
    <property type="entry name" value="HATPase_dom"/>
</dbReference>
<dbReference type="STRING" id="642227.HA49_07175"/>
<evidence type="ECO:0000256" key="7">
    <source>
        <dbReference type="ARBA" id="ARBA00022679"/>
    </source>
</evidence>
<dbReference type="PROSITE" id="PS50109">
    <property type="entry name" value="HIS_KIN"/>
    <property type="match status" value="1"/>
</dbReference>
<dbReference type="CDD" id="cd16922">
    <property type="entry name" value="HATPase_EvgS-ArcB-TorS-like"/>
    <property type="match status" value="1"/>
</dbReference>
<reference evidence="23" key="1">
    <citation type="submission" date="2014-12" db="EMBL/GenBank/DDBJ databases">
        <title>The draft genome of the Tatumella morbirosei type strain, LMG23360T isolated from pineapple rot.</title>
        <authorList>
            <person name="Smits T.H."/>
            <person name="Palmer M."/>
            <person name="Venter S.N."/>
            <person name="Duffy B."/>
            <person name="Steenkamp E.T."/>
            <person name="Chan W.Y."/>
            <person name="Coutinho T.A."/>
            <person name="Coetzee M.P."/>
            <person name="De Maayer P."/>
        </authorList>
    </citation>
    <scope>NUCLEOTIDE SEQUENCE [LARGE SCALE GENOMIC DNA]</scope>
    <source>
        <strain evidence="23">LMG 23360</strain>
    </source>
</reference>
<feature type="modified residue" description="4-aspartylphosphate" evidence="16">
    <location>
        <position position="716"/>
    </location>
</feature>
<feature type="domain" description="HPt" evidence="22">
    <location>
        <begin position="810"/>
        <end position="908"/>
    </location>
</feature>
<dbReference type="InterPro" id="IPR019247">
    <property type="entry name" value="Histidine_kinase_BarA_N"/>
</dbReference>
<dbReference type="FunFam" id="3.30.565.10:FF:000078">
    <property type="entry name" value="Two-component sensor histidine kinase"/>
    <property type="match status" value="1"/>
</dbReference>
<dbReference type="OrthoDB" id="9770795at2"/>
<accession>A0A095VKB8</accession>
<keyword evidence="10" id="KW-0418">Kinase</keyword>
<dbReference type="InterPro" id="IPR008207">
    <property type="entry name" value="Sig_transdc_His_kin_Hpt_dom"/>
</dbReference>
<evidence type="ECO:0000256" key="3">
    <source>
        <dbReference type="ARBA" id="ARBA00012438"/>
    </source>
</evidence>
<evidence type="ECO:0000256" key="13">
    <source>
        <dbReference type="ARBA" id="ARBA00023012"/>
    </source>
</evidence>
<keyword evidence="8 18" id="KW-0812">Transmembrane</keyword>
<evidence type="ECO:0000256" key="9">
    <source>
        <dbReference type="ARBA" id="ARBA00022741"/>
    </source>
</evidence>
<dbReference type="InterPro" id="IPR004358">
    <property type="entry name" value="Sig_transdc_His_kin-like_C"/>
</dbReference>
<evidence type="ECO:0000313" key="24">
    <source>
        <dbReference type="Proteomes" id="UP000029577"/>
    </source>
</evidence>
<keyword evidence="6 16" id="KW-0597">Phosphoprotein</keyword>